<dbReference type="Pfam" id="PF07238">
    <property type="entry name" value="PilZ"/>
    <property type="match status" value="1"/>
</dbReference>
<gene>
    <name evidence="2" type="ORF">BAL341_543</name>
</gene>
<feature type="domain" description="PilZ" evidence="1">
    <location>
        <begin position="7"/>
        <end position="85"/>
    </location>
</feature>
<accession>A0A486XIK1</accession>
<name>A0A486XIK1_9GAMM</name>
<dbReference type="EMBL" id="CAAJGR010000052">
    <property type="protein sequence ID" value="VHO01985.1"/>
    <property type="molecule type" value="Genomic_DNA"/>
</dbReference>
<dbReference type="Gene3D" id="2.40.10.220">
    <property type="entry name" value="predicted glycosyltransferase like domains"/>
    <property type="match status" value="1"/>
</dbReference>
<reference evidence="2" key="1">
    <citation type="submission" date="2019-04" db="EMBL/GenBank/DDBJ databases">
        <authorList>
            <person name="Brambilla D."/>
        </authorList>
    </citation>
    <scope>NUCLEOTIDE SEQUENCE</scope>
    <source>
        <strain evidence="2">BAL1</strain>
    </source>
</reference>
<dbReference type="SUPFAM" id="SSF141371">
    <property type="entry name" value="PilZ domain-like"/>
    <property type="match status" value="1"/>
</dbReference>
<evidence type="ECO:0000313" key="2">
    <source>
        <dbReference type="EMBL" id="VHO01985.1"/>
    </source>
</evidence>
<dbReference type="AlphaFoldDB" id="A0A486XIK1"/>
<dbReference type="InterPro" id="IPR009875">
    <property type="entry name" value="PilZ_domain"/>
</dbReference>
<protein>
    <recommendedName>
        <fullName evidence="1">PilZ domain-containing protein</fullName>
    </recommendedName>
</protein>
<proteinExistence type="predicted"/>
<dbReference type="GO" id="GO:0035438">
    <property type="term" value="F:cyclic-di-GMP binding"/>
    <property type="evidence" value="ECO:0007669"/>
    <property type="project" value="InterPro"/>
</dbReference>
<sequence>MVNADVKLLINDPEAGRTIDGICRDLSATGMSVEIDEPLEMGTLIRVRLDAANASVPPLDASAKVMRCAQESEDVYQLGLAFMELN</sequence>
<evidence type="ECO:0000259" key="1">
    <source>
        <dbReference type="Pfam" id="PF07238"/>
    </source>
</evidence>
<organism evidence="2">
    <name type="scientific">Rheinheimera sp. BAL341</name>
    <dbReference type="NCBI Taxonomy" id="1708203"/>
    <lineage>
        <taxon>Bacteria</taxon>
        <taxon>Pseudomonadati</taxon>
        <taxon>Pseudomonadota</taxon>
        <taxon>Gammaproteobacteria</taxon>
        <taxon>Chromatiales</taxon>
        <taxon>Chromatiaceae</taxon>
        <taxon>Rheinheimera</taxon>
    </lineage>
</organism>